<comment type="caution">
    <text evidence="1">The sequence shown here is derived from an EMBL/GenBank/DDBJ whole genome shotgun (WGS) entry which is preliminary data.</text>
</comment>
<sequence>MMKVTNNIISPVGHISDLLPDQNKPRVYIETYYLSESSAPKGIFLAPYIRYQSFSLSVEEENAEGKLSIFGGGLLVGAQTLLKDVITIEAFIGPAYGFGNVDVESGSEEDFEISAFDGFLVRAGVTVGIGF</sequence>
<protein>
    <recommendedName>
        <fullName evidence="2">Outer membrane protein beta-barrel domain-containing protein</fullName>
    </recommendedName>
</protein>
<accession>X0ZXZ4</accession>
<name>X0ZXZ4_9ZZZZ</name>
<gene>
    <name evidence="1" type="ORF">S01H4_07891</name>
</gene>
<evidence type="ECO:0000313" key="1">
    <source>
        <dbReference type="EMBL" id="GAG65343.1"/>
    </source>
</evidence>
<dbReference type="EMBL" id="BART01002635">
    <property type="protein sequence ID" value="GAG65343.1"/>
    <property type="molecule type" value="Genomic_DNA"/>
</dbReference>
<reference evidence="1" key="1">
    <citation type="journal article" date="2014" name="Front. Microbiol.">
        <title>High frequency of phylogenetically diverse reductive dehalogenase-homologous genes in deep subseafloor sedimentary metagenomes.</title>
        <authorList>
            <person name="Kawai M."/>
            <person name="Futagami T."/>
            <person name="Toyoda A."/>
            <person name="Takaki Y."/>
            <person name="Nishi S."/>
            <person name="Hori S."/>
            <person name="Arai W."/>
            <person name="Tsubouchi T."/>
            <person name="Morono Y."/>
            <person name="Uchiyama I."/>
            <person name="Ito T."/>
            <person name="Fujiyama A."/>
            <person name="Inagaki F."/>
            <person name="Takami H."/>
        </authorList>
    </citation>
    <scope>NUCLEOTIDE SEQUENCE</scope>
    <source>
        <strain evidence="1">Expedition CK06-06</strain>
    </source>
</reference>
<proteinExistence type="predicted"/>
<organism evidence="1">
    <name type="scientific">marine sediment metagenome</name>
    <dbReference type="NCBI Taxonomy" id="412755"/>
    <lineage>
        <taxon>unclassified sequences</taxon>
        <taxon>metagenomes</taxon>
        <taxon>ecological metagenomes</taxon>
    </lineage>
</organism>
<evidence type="ECO:0008006" key="2">
    <source>
        <dbReference type="Google" id="ProtNLM"/>
    </source>
</evidence>
<dbReference type="AlphaFoldDB" id="X0ZXZ4"/>